<accession>W2T8F7</accession>
<gene>
    <name evidence="1" type="ORF">NECAME_03142</name>
</gene>
<dbReference type="EMBL" id="KI660167">
    <property type="protein sequence ID" value="ETN77481.1"/>
    <property type="molecule type" value="Genomic_DNA"/>
</dbReference>
<dbReference type="AlphaFoldDB" id="W2T8F7"/>
<organism evidence="1 2">
    <name type="scientific">Necator americanus</name>
    <name type="common">Human hookworm</name>
    <dbReference type="NCBI Taxonomy" id="51031"/>
    <lineage>
        <taxon>Eukaryota</taxon>
        <taxon>Metazoa</taxon>
        <taxon>Ecdysozoa</taxon>
        <taxon>Nematoda</taxon>
        <taxon>Chromadorea</taxon>
        <taxon>Rhabditida</taxon>
        <taxon>Rhabditina</taxon>
        <taxon>Rhabditomorpha</taxon>
        <taxon>Strongyloidea</taxon>
        <taxon>Ancylostomatidae</taxon>
        <taxon>Bunostominae</taxon>
        <taxon>Necator</taxon>
    </lineage>
</organism>
<evidence type="ECO:0000313" key="1">
    <source>
        <dbReference type="EMBL" id="ETN77481.1"/>
    </source>
</evidence>
<protein>
    <submittedName>
        <fullName evidence="1">Uncharacterized protein</fullName>
    </submittedName>
</protein>
<proteinExistence type="predicted"/>
<name>W2T8F7_NECAM</name>
<dbReference type="OrthoDB" id="27031at2759"/>
<dbReference type="Proteomes" id="UP000053676">
    <property type="component" value="Unassembled WGS sequence"/>
</dbReference>
<sequence>MRGIQAKLVGINCLEAFEIGLLKPRDINVRTLLHSSGERKLSILEMIVVVPAALSPKQKKTLRRLNLVPMMGILVKYISDVSQDSLSFFMRSLFLSSFFLNELWARERA</sequence>
<evidence type="ECO:0000313" key="2">
    <source>
        <dbReference type="Proteomes" id="UP000053676"/>
    </source>
</evidence>
<dbReference type="KEGG" id="nai:NECAME_03142"/>
<reference evidence="2" key="1">
    <citation type="journal article" date="2014" name="Nat. Genet.">
        <title>Genome of the human hookworm Necator americanus.</title>
        <authorList>
            <person name="Tang Y.T."/>
            <person name="Gao X."/>
            <person name="Rosa B.A."/>
            <person name="Abubucker S."/>
            <person name="Hallsworth-Pepin K."/>
            <person name="Martin J."/>
            <person name="Tyagi R."/>
            <person name="Heizer E."/>
            <person name="Zhang X."/>
            <person name="Bhonagiri-Palsikar V."/>
            <person name="Minx P."/>
            <person name="Warren W.C."/>
            <person name="Wang Q."/>
            <person name="Zhan B."/>
            <person name="Hotez P.J."/>
            <person name="Sternberg P.W."/>
            <person name="Dougall A."/>
            <person name="Gaze S.T."/>
            <person name="Mulvenna J."/>
            <person name="Sotillo J."/>
            <person name="Ranganathan S."/>
            <person name="Rabelo E.M."/>
            <person name="Wilson R.K."/>
            <person name="Felgner P.L."/>
            <person name="Bethony J."/>
            <person name="Hawdon J.M."/>
            <person name="Gasser R.B."/>
            <person name="Loukas A."/>
            <person name="Mitreva M."/>
        </authorList>
    </citation>
    <scope>NUCLEOTIDE SEQUENCE [LARGE SCALE GENOMIC DNA]</scope>
</reference>
<keyword evidence="2" id="KW-1185">Reference proteome</keyword>